<proteinExistence type="predicted"/>
<evidence type="ECO:0000259" key="2">
    <source>
        <dbReference type="Pfam" id="PF03732"/>
    </source>
</evidence>
<organism evidence="4 5">
    <name type="scientific">Miscanthus lutarioriparius</name>
    <dbReference type="NCBI Taxonomy" id="422564"/>
    <lineage>
        <taxon>Eukaryota</taxon>
        <taxon>Viridiplantae</taxon>
        <taxon>Streptophyta</taxon>
        <taxon>Embryophyta</taxon>
        <taxon>Tracheophyta</taxon>
        <taxon>Spermatophyta</taxon>
        <taxon>Magnoliopsida</taxon>
        <taxon>Liliopsida</taxon>
        <taxon>Poales</taxon>
        <taxon>Poaceae</taxon>
        <taxon>PACMAD clade</taxon>
        <taxon>Panicoideae</taxon>
        <taxon>Andropogonodae</taxon>
        <taxon>Andropogoneae</taxon>
        <taxon>Saccharinae</taxon>
        <taxon>Miscanthus</taxon>
    </lineage>
</organism>
<dbReference type="CDD" id="cd00303">
    <property type="entry name" value="retropepsin_like"/>
    <property type="match status" value="1"/>
</dbReference>
<dbReference type="SUPFAM" id="SSF50630">
    <property type="entry name" value="Acid proteases"/>
    <property type="match status" value="1"/>
</dbReference>
<dbReference type="GO" id="GO:0004190">
    <property type="term" value="F:aspartic-type endopeptidase activity"/>
    <property type="evidence" value="ECO:0007669"/>
    <property type="project" value="InterPro"/>
</dbReference>
<evidence type="ECO:0000313" key="4">
    <source>
        <dbReference type="EMBL" id="CAD6236873.1"/>
    </source>
</evidence>
<feature type="compositionally biased region" description="Low complexity" evidence="1">
    <location>
        <begin position="118"/>
        <end position="148"/>
    </location>
</feature>
<dbReference type="Proteomes" id="UP000604825">
    <property type="component" value="Unassembled WGS sequence"/>
</dbReference>
<dbReference type="AlphaFoldDB" id="A0A811P6S4"/>
<dbReference type="GO" id="GO:0006508">
    <property type="term" value="P:proteolysis"/>
    <property type="evidence" value="ECO:0007669"/>
    <property type="project" value="InterPro"/>
</dbReference>
<dbReference type="OrthoDB" id="696591at2759"/>
<dbReference type="Gene3D" id="2.40.50.40">
    <property type="match status" value="1"/>
</dbReference>
<dbReference type="Pfam" id="PF03732">
    <property type="entry name" value="Retrotrans_gag"/>
    <property type="match status" value="1"/>
</dbReference>
<protein>
    <recommendedName>
        <fullName evidence="6">Retrotransposon gag domain-containing protein</fullName>
    </recommendedName>
</protein>
<dbReference type="PROSITE" id="PS00141">
    <property type="entry name" value="ASP_PROTEASE"/>
    <property type="match status" value="1"/>
</dbReference>
<dbReference type="InterPro" id="IPR016197">
    <property type="entry name" value="Chromo-like_dom_sf"/>
</dbReference>
<reference evidence="4" key="1">
    <citation type="submission" date="2020-10" db="EMBL/GenBank/DDBJ databases">
        <authorList>
            <person name="Han B."/>
            <person name="Lu T."/>
            <person name="Zhao Q."/>
            <person name="Huang X."/>
            <person name="Zhao Y."/>
        </authorList>
    </citation>
    <scope>NUCLEOTIDE SEQUENCE</scope>
</reference>
<dbReference type="InterPro" id="IPR056924">
    <property type="entry name" value="SH3_Tf2-1"/>
</dbReference>
<gene>
    <name evidence="4" type="ORF">NCGR_LOCUS24647</name>
</gene>
<feature type="region of interest" description="Disordered" evidence="1">
    <location>
        <begin position="95"/>
        <end position="176"/>
    </location>
</feature>
<dbReference type="Pfam" id="PF24626">
    <property type="entry name" value="SH3_Tf2-1"/>
    <property type="match status" value="1"/>
</dbReference>
<feature type="domain" description="Retrotransposon gag" evidence="2">
    <location>
        <begin position="281"/>
        <end position="371"/>
    </location>
</feature>
<dbReference type="InterPro" id="IPR021109">
    <property type="entry name" value="Peptidase_aspartic_dom_sf"/>
</dbReference>
<dbReference type="Pfam" id="PF08284">
    <property type="entry name" value="RVP_2"/>
    <property type="match status" value="1"/>
</dbReference>
<dbReference type="InterPro" id="IPR001969">
    <property type="entry name" value="Aspartic_peptidase_AS"/>
</dbReference>
<dbReference type="InterPro" id="IPR005162">
    <property type="entry name" value="Retrotrans_gag_dom"/>
</dbReference>
<dbReference type="EMBL" id="CAJGYO010000006">
    <property type="protein sequence ID" value="CAD6236873.1"/>
    <property type="molecule type" value="Genomic_DNA"/>
</dbReference>
<feature type="region of interest" description="Disordered" evidence="1">
    <location>
        <begin position="802"/>
        <end position="847"/>
    </location>
</feature>
<evidence type="ECO:0000259" key="3">
    <source>
        <dbReference type="Pfam" id="PF24626"/>
    </source>
</evidence>
<feature type="domain" description="Tf2-1-like SH3-like" evidence="3">
    <location>
        <begin position="710"/>
        <end position="750"/>
    </location>
</feature>
<name>A0A811P6S4_9POAL</name>
<sequence>MGPDQKALLAELDKRFIAQEQRFDDLARKVALSTDSSASRLDQLEHAAKLFDEWRPGVDGVVDDLRLEVTKLSSLRLEVGKISKYMERTMVDAPSATPGVFASMPGDGAPTAPPRPSSWPSSPTASSPNTKPTSSPTLKPTLSPTLKSAMPGDFMAAPRPSAGLSANRPSGHRVEHWNRDGEFGVVTTLIPPPGKGMSPRHPPVPYPLPCPPPRPPPPPNHTSHWESVFQGGSGGGHTGKLPKFDFPTFDGQHPKLWIKQATHYFKLYRVESELWVQASNMHFKGAAKRWLSSVEDELESTTWSEFCSQILARFAKDEHALLLRRLFQLRQTGTVSEYVEQFVALVDQLNAYAKHPDPLYYIQRFIEGLRDEIKVVLLVQSPSSLDAACVFAQLQEDALAATRKTYRRNDVATVPRQPWLGHGAPLPAPQLTHPAGGADRVEATPIASAEEKFRALRASRRARGLCIRCGAKWSRDHRCPAAVQLHMVQELLDVFPDLDDNTDEDTPDPIPGAHIMLHLSMAAIAGASAPKTLCLDGFIQGLPVAILVDSGSSHTFLSASVAQSLHGVQSLDHEIHVQVANGAVLRCASFIPGATWTVQGCAFNTDLKILPLSAYDMILGLDWLSSFSPMHIHWQHKWISIPYNGSSALLLGREPQLPVGSVIQLTMLQAEVADSASSDPALLQHHLNRAKTRLKKQADQHRSERQFEVGDKVFLKLQPYVQSSLAPRSHQKLAFRFFGPYEILQRVGQVLQTRLARRGTASVQQVLVKWNNLPTSLATWEDYEALRQEFPRAAAWGQAAFQGGGDVSTSHTTGRHDQEEEADDGQRPKAMRPRRPNARYAGNEWAK</sequence>
<keyword evidence="5" id="KW-1185">Reference proteome</keyword>
<comment type="caution">
    <text evidence="4">The sequence shown here is derived from an EMBL/GenBank/DDBJ whole genome shotgun (WGS) entry which is preliminary data.</text>
</comment>
<evidence type="ECO:0000256" key="1">
    <source>
        <dbReference type="SAM" id="MobiDB-lite"/>
    </source>
</evidence>
<evidence type="ECO:0000313" key="5">
    <source>
        <dbReference type="Proteomes" id="UP000604825"/>
    </source>
</evidence>
<accession>A0A811P6S4</accession>
<dbReference type="SUPFAM" id="SSF54160">
    <property type="entry name" value="Chromo domain-like"/>
    <property type="match status" value="1"/>
</dbReference>
<dbReference type="Gene3D" id="2.40.70.10">
    <property type="entry name" value="Acid Proteases"/>
    <property type="match status" value="1"/>
</dbReference>
<evidence type="ECO:0008006" key="6">
    <source>
        <dbReference type="Google" id="ProtNLM"/>
    </source>
</evidence>